<feature type="transmembrane region" description="Helical" evidence="1">
    <location>
        <begin position="50"/>
        <end position="71"/>
    </location>
</feature>
<dbReference type="AlphaFoldDB" id="A0A0F9BUK2"/>
<comment type="caution">
    <text evidence="2">The sequence shown here is derived from an EMBL/GenBank/DDBJ whole genome shotgun (WGS) entry which is preliminary data.</text>
</comment>
<reference evidence="2" key="1">
    <citation type="journal article" date="2015" name="Nature">
        <title>Complex archaea that bridge the gap between prokaryotes and eukaryotes.</title>
        <authorList>
            <person name="Spang A."/>
            <person name="Saw J.H."/>
            <person name="Jorgensen S.L."/>
            <person name="Zaremba-Niedzwiedzka K."/>
            <person name="Martijn J."/>
            <person name="Lind A.E."/>
            <person name="van Eijk R."/>
            <person name="Schleper C."/>
            <person name="Guy L."/>
            <person name="Ettema T.J."/>
        </authorList>
    </citation>
    <scope>NUCLEOTIDE SEQUENCE</scope>
</reference>
<dbReference type="EMBL" id="LAZR01047494">
    <property type="protein sequence ID" value="KKK94094.1"/>
    <property type="molecule type" value="Genomic_DNA"/>
</dbReference>
<keyword evidence="1" id="KW-1133">Transmembrane helix</keyword>
<sequence length="93" mass="11060">MEKYNKIVNYKEKDLGLNLFCLTLCSLGGVWLVYYYWVSDKILELTNPDLRVLIIGIMIGFIWCAEILLLVKLISSREVYWEKVNNAKRRKRE</sequence>
<gene>
    <name evidence="2" type="ORF">LCGC14_2686310</name>
</gene>
<organism evidence="2">
    <name type="scientific">marine sediment metagenome</name>
    <dbReference type="NCBI Taxonomy" id="412755"/>
    <lineage>
        <taxon>unclassified sequences</taxon>
        <taxon>metagenomes</taxon>
        <taxon>ecological metagenomes</taxon>
    </lineage>
</organism>
<proteinExistence type="predicted"/>
<feature type="transmembrane region" description="Helical" evidence="1">
    <location>
        <begin position="15"/>
        <end position="38"/>
    </location>
</feature>
<evidence type="ECO:0000313" key="2">
    <source>
        <dbReference type="EMBL" id="KKK94094.1"/>
    </source>
</evidence>
<keyword evidence="1" id="KW-0812">Transmembrane</keyword>
<keyword evidence="1" id="KW-0472">Membrane</keyword>
<accession>A0A0F9BUK2</accession>
<protein>
    <submittedName>
        <fullName evidence="2">Uncharacterized protein</fullName>
    </submittedName>
</protein>
<evidence type="ECO:0000256" key="1">
    <source>
        <dbReference type="SAM" id="Phobius"/>
    </source>
</evidence>
<name>A0A0F9BUK2_9ZZZZ</name>